<feature type="transmembrane region" description="Helical" evidence="1">
    <location>
        <begin position="6"/>
        <end position="28"/>
    </location>
</feature>
<feature type="transmembrane region" description="Helical" evidence="1">
    <location>
        <begin position="63"/>
        <end position="88"/>
    </location>
</feature>
<name>A0A7C4D749_STAMA</name>
<dbReference type="InterPro" id="IPR002849">
    <property type="entry name" value="DUF131"/>
</dbReference>
<keyword evidence="1" id="KW-0812">Transmembrane</keyword>
<evidence type="ECO:0000313" key="2">
    <source>
        <dbReference type="EMBL" id="HGM58655.1"/>
    </source>
</evidence>
<dbReference type="EMBL" id="DTAN01000006">
    <property type="protein sequence ID" value="HGU64610.1"/>
    <property type="molecule type" value="Genomic_DNA"/>
</dbReference>
<evidence type="ECO:0000256" key="1">
    <source>
        <dbReference type="SAM" id="Phobius"/>
    </source>
</evidence>
<organism evidence="2">
    <name type="scientific">Staphylothermus marinus</name>
    <dbReference type="NCBI Taxonomy" id="2280"/>
    <lineage>
        <taxon>Archaea</taxon>
        <taxon>Thermoproteota</taxon>
        <taxon>Thermoprotei</taxon>
        <taxon>Desulfurococcales</taxon>
        <taxon>Desulfurococcaceae</taxon>
        <taxon>Staphylothermus</taxon>
    </lineage>
</organism>
<keyword evidence="1" id="KW-0472">Membrane</keyword>
<evidence type="ECO:0000313" key="3">
    <source>
        <dbReference type="EMBL" id="HGU64610.1"/>
    </source>
</evidence>
<dbReference type="Pfam" id="PF01998">
    <property type="entry name" value="DUF131"/>
    <property type="match status" value="1"/>
</dbReference>
<keyword evidence="1" id="KW-1133">Transmembrane helix</keyword>
<feature type="transmembrane region" description="Helical" evidence="1">
    <location>
        <begin position="40"/>
        <end position="57"/>
    </location>
</feature>
<dbReference type="NCBIfam" id="TIGR00304">
    <property type="entry name" value="TIGR00304 family membrane protein"/>
    <property type="match status" value="1"/>
</dbReference>
<protein>
    <submittedName>
        <fullName evidence="2">DUF131 domain-containing protein</fullName>
    </submittedName>
</protein>
<reference evidence="2" key="1">
    <citation type="journal article" date="2020" name="mSystems">
        <title>Genome- and Community-Level Interaction Insights into Carbon Utilization and Element Cycling Functions of Hydrothermarchaeota in Hydrothermal Sediment.</title>
        <authorList>
            <person name="Zhou Z."/>
            <person name="Liu Y."/>
            <person name="Xu W."/>
            <person name="Pan J."/>
            <person name="Luo Z.H."/>
            <person name="Li M."/>
        </authorList>
    </citation>
    <scope>NUCLEOTIDE SEQUENCE [LARGE SCALE GENOMIC DNA]</scope>
    <source>
        <strain evidence="3">SpSt-622</strain>
        <strain evidence="2">SpSt-642</strain>
    </source>
</reference>
<sequence length="89" mass="9794">MDLTLFLTLLFIGIVFVFIGILFIILSLIKSEEKTEKTRIDYGGVLIIGPLPIVFGSKTKIAIITLVLAIILTILSIFLFILTTGGLIR</sequence>
<comment type="caution">
    <text evidence="2">The sequence shown here is derived from an EMBL/GenBank/DDBJ whole genome shotgun (WGS) entry which is preliminary data.</text>
</comment>
<accession>A0A7C4D749</accession>
<dbReference type="AlphaFoldDB" id="A0A7C4D749"/>
<proteinExistence type="predicted"/>
<gene>
    <name evidence="3" type="ORF">ENT92_00100</name>
    <name evidence="2" type="ORF">ENU14_03590</name>
</gene>
<dbReference type="EMBL" id="DTBJ01000025">
    <property type="protein sequence ID" value="HGM58655.1"/>
    <property type="molecule type" value="Genomic_DNA"/>
</dbReference>